<evidence type="ECO:0000256" key="4">
    <source>
        <dbReference type="ARBA" id="ARBA00022692"/>
    </source>
</evidence>
<dbReference type="PROSITE" id="PS50850">
    <property type="entry name" value="MFS"/>
    <property type="match status" value="1"/>
</dbReference>
<feature type="transmembrane region" description="Helical" evidence="7">
    <location>
        <begin position="303"/>
        <end position="325"/>
    </location>
</feature>
<dbReference type="Pfam" id="PF07690">
    <property type="entry name" value="MFS_1"/>
    <property type="match status" value="1"/>
</dbReference>
<feature type="transmembrane region" description="Helical" evidence="7">
    <location>
        <begin position="375"/>
        <end position="394"/>
    </location>
</feature>
<reference evidence="9 10" key="1">
    <citation type="journal article" date="2011" name="J. Bacteriol.">
        <title>Whole genome sequence of the rifamycin B-producing strain Amycolatopsis mediterranei S699.</title>
        <authorList>
            <person name="Verma M."/>
            <person name="Kaur J."/>
            <person name="Kumar M."/>
            <person name="Kumari K."/>
            <person name="Saxena A."/>
            <person name="Anand S."/>
            <person name="Nigam A."/>
            <person name="Ravi V."/>
            <person name="Raghuvanshi S."/>
            <person name="Khurana P."/>
            <person name="Tyagi A.K."/>
            <person name="Khurana J.P."/>
            <person name="Lal R."/>
        </authorList>
    </citation>
    <scope>NUCLEOTIDE SEQUENCE [LARGE SCALE GENOMIC DNA]</scope>
    <source>
        <strain evidence="9 10">S699</strain>
    </source>
</reference>
<dbReference type="SUPFAM" id="SSF103473">
    <property type="entry name" value="MFS general substrate transporter"/>
    <property type="match status" value="1"/>
</dbReference>
<keyword evidence="6 7" id="KW-0472">Membrane</keyword>
<feature type="transmembrane region" description="Helical" evidence="7">
    <location>
        <begin position="76"/>
        <end position="98"/>
    </location>
</feature>
<keyword evidence="2" id="KW-0813">Transport</keyword>
<feature type="transmembrane region" description="Helical" evidence="7">
    <location>
        <begin position="331"/>
        <end position="354"/>
    </location>
</feature>
<evidence type="ECO:0000256" key="7">
    <source>
        <dbReference type="SAM" id="Phobius"/>
    </source>
</evidence>
<dbReference type="InterPro" id="IPR004638">
    <property type="entry name" value="EmrB-like"/>
</dbReference>
<dbReference type="Proteomes" id="UP000006138">
    <property type="component" value="Chromosome"/>
</dbReference>
<evidence type="ECO:0000256" key="2">
    <source>
        <dbReference type="ARBA" id="ARBA00022448"/>
    </source>
</evidence>
<dbReference type="InterPro" id="IPR036259">
    <property type="entry name" value="MFS_trans_sf"/>
</dbReference>
<keyword evidence="4 7" id="KW-0812">Transmembrane</keyword>
<keyword evidence="3" id="KW-1003">Cell membrane</keyword>
<keyword evidence="5 7" id="KW-1133">Transmembrane helix</keyword>
<evidence type="ECO:0000313" key="10">
    <source>
        <dbReference type="Proteomes" id="UP000006138"/>
    </source>
</evidence>
<feature type="transmembrane region" description="Helical" evidence="7">
    <location>
        <begin position="51"/>
        <end position="70"/>
    </location>
</feature>
<dbReference type="Gene3D" id="1.20.1250.20">
    <property type="entry name" value="MFS general substrate transporter like domains"/>
    <property type="match status" value="2"/>
</dbReference>
<feature type="domain" description="Major facilitator superfamily (MFS) profile" evidence="8">
    <location>
        <begin position="1"/>
        <end position="430"/>
    </location>
</feature>
<dbReference type="AlphaFoldDB" id="A0A9R0P3H6"/>
<dbReference type="EMBL" id="CP002896">
    <property type="protein sequence ID" value="AEK45502.1"/>
    <property type="molecule type" value="Genomic_DNA"/>
</dbReference>
<feature type="transmembrane region" description="Helical" evidence="7">
    <location>
        <begin position="201"/>
        <end position="218"/>
    </location>
</feature>
<dbReference type="GO" id="GO:0005886">
    <property type="term" value="C:plasma membrane"/>
    <property type="evidence" value="ECO:0007669"/>
    <property type="project" value="UniProtKB-SubCell"/>
</dbReference>
<name>A0A9R0P3H6_AMYMS</name>
<dbReference type="PANTHER" id="PTHR42718:SF42">
    <property type="entry name" value="EXPORT PROTEIN"/>
    <property type="match status" value="1"/>
</dbReference>
<dbReference type="PANTHER" id="PTHR42718">
    <property type="entry name" value="MAJOR FACILITATOR SUPERFAMILY MULTIDRUG TRANSPORTER MFSC"/>
    <property type="match status" value="1"/>
</dbReference>
<evidence type="ECO:0000259" key="8">
    <source>
        <dbReference type="PROSITE" id="PS50850"/>
    </source>
</evidence>
<organism evidence="9 10">
    <name type="scientific">Amycolatopsis mediterranei (strain S699)</name>
    <name type="common">Nocardia mediterranei</name>
    <dbReference type="NCBI Taxonomy" id="713604"/>
    <lineage>
        <taxon>Bacteria</taxon>
        <taxon>Bacillati</taxon>
        <taxon>Actinomycetota</taxon>
        <taxon>Actinomycetes</taxon>
        <taxon>Pseudonocardiales</taxon>
        <taxon>Pseudonocardiaceae</taxon>
        <taxon>Amycolatopsis</taxon>
    </lineage>
</organism>
<protein>
    <submittedName>
        <fullName evidence="9">Major facilitator transporter</fullName>
    </submittedName>
</protein>
<dbReference type="InterPro" id="IPR020846">
    <property type="entry name" value="MFS_dom"/>
</dbReference>
<keyword evidence="10" id="KW-1185">Reference proteome</keyword>
<feature type="transmembrane region" description="Helical" evidence="7">
    <location>
        <begin position="137"/>
        <end position="159"/>
    </location>
</feature>
<evidence type="ECO:0000256" key="5">
    <source>
        <dbReference type="ARBA" id="ARBA00022989"/>
    </source>
</evidence>
<accession>A0A9R0P3H6</accession>
<comment type="subcellular location">
    <subcellularLocation>
        <location evidence="1">Cell membrane</location>
        <topology evidence="1">Multi-pass membrane protein</topology>
    </subcellularLocation>
</comment>
<dbReference type="GO" id="GO:0022857">
    <property type="term" value="F:transmembrane transporter activity"/>
    <property type="evidence" value="ECO:0007669"/>
    <property type="project" value="InterPro"/>
</dbReference>
<feature type="transmembrane region" description="Helical" evidence="7">
    <location>
        <begin position="171"/>
        <end position="189"/>
    </location>
</feature>
<feature type="transmembrane region" description="Helical" evidence="7">
    <location>
        <begin position="23"/>
        <end position="42"/>
    </location>
</feature>
<feature type="transmembrane region" description="Helical" evidence="7">
    <location>
        <begin position="274"/>
        <end position="291"/>
    </location>
</feature>
<sequence length="451" mass="46053">MVVVTAIPTIKVDLGAGLADLEWTINAYNLAFACLMLTGAALGDRFGRRRMYVIGLAAFTIASIMAASAGSIDILIIARVIQGVAAGVSIPVSLALLADATPPEKRGAAMGIWGSVAGIAIAAGPVIGGIITQGISWHWIFWLNVPFGIAATVGSALLLRESKGPRPKIDVPGLLLASTGLFGLVWAAVRAPSIGWGSFEAYGSVVGGVVLLALFVAWEFKAKYPMLPMEYFRHRGFTVANISAFLQHFALIGALFVLAQLFQFGLGSNAMVSGLQLLAWTAMPLVVAPFAGKLADKHGSKPFMVAGLALLGIGLLWIGLVTSAGVGYGSLVVPLIFGGAGIAMCLPTTINLVFASVPPEDAGVASGVNSALRELGGVFGVVALGAAFAANGSFESAEASLSGFQAALVLGGIVALVGTAVALFAPGKPKPAGPVVDVRPPAEEVIETPIN</sequence>
<evidence type="ECO:0000256" key="1">
    <source>
        <dbReference type="ARBA" id="ARBA00004651"/>
    </source>
</evidence>
<feature type="transmembrane region" description="Helical" evidence="7">
    <location>
        <begin position="239"/>
        <end position="262"/>
    </location>
</feature>
<feature type="transmembrane region" description="Helical" evidence="7">
    <location>
        <begin position="406"/>
        <end position="425"/>
    </location>
</feature>
<gene>
    <name evidence="9" type="ordered locus">RAM_35145</name>
</gene>
<dbReference type="InterPro" id="IPR011701">
    <property type="entry name" value="MFS"/>
</dbReference>
<dbReference type="CDD" id="cd17321">
    <property type="entry name" value="MFS_MMR_MDR_like"/>
    <property type="match status" value="1"/>
</dbReference>
<dbReference type="KEGG" id="amn:RAM_35145"/>
<dbReference type="NCBIfam" id="TIGR00711">
    <property type="entry name" value="efflux_EmrB"/>
    <property type="match status" value="1"/>
</dbReference>
<feature type="transmembrane region" description="Helical" evidence="7">
    <location>
        <begin position="110"/>
        <end position="131"/>
    </location>
</feature>
<evidence type="ECO:0000256" key="3">
    <source>
        <dbReference type="ARBA" id="ARBA00022475"/>
    </source>
</evidence>
<evidence type="ECO:0000313" key="9">
    <source>
        <dbReference type="EMBL" id="AEK45502.1"/>
    </source>
</evidence>
<evidence type="ECO:0000256" key="6">
    <source>
        <dbReference type="ARBA" id="ARBA00023136"/>
    </source>
</evidence>
<proteinExistence type="predicted"/>